<dbReference type="EC" id="2.4.1.18" evidence="4"/>
<dbReference type="InterPro" id="IPR013783">
    <property type="entry name" value="Ig-like_fold"/>
</dbReference>
<dbReference type="CDD" id="cd02854">
    <property type="entry name" value="E_set_GBE_euk_N"/>
    <property type="match status" value="1"/>
</dbReference>
<sequence>MHALTLIEKDPLLKPFEQQLVNRIEWYQNTKDYIEKHFGSLDRFASAHEFFGFQYDEKKQGWWFRDWLPNASYVSLIGDFNGWDRGANPLRRGNYGAWEIFLSDDEYKDKLVPGSKVKMHVHGENGQLDRIPAYIRQVVQKEDHGFDGVFAGISQYQWKNEFSAKDIKTPLIYEAHVGMATEEERVGTYREFAENILPRIKKLGYNCVQLMAIQEHPYYGSFGYQVSNYFAPSSRFGSPDDLRYLIDTAHGMGIAVILDVVHSHAVKNRDEGLAELDGTEQYFDGWQPDWDSRTFDYKKIEVKRFLASNLKYWMKEFKFDGFRFDGVTSMLYQHFGHVEFTDYSKYFTDTNNDAIIYLQLANELIHNLNPDVISICEDMSGMPGAVRPVEEGGLGFDYRLAMGLPDFWFTLLETKKDEDWHMGDLYWNLINRRKDEKNIAYAESHDQALVGDKTLAFWLMDSAMYTEMSIFNESLVVDRGIALHKMIRFITAVLGGEGYMNFMGNEFGHPEWIDFPRAENDWSYKYARRQWSLADTDHLKYQFLEKFDQEMISLIKEFNVLNTSEDYKLYEDNERKILAFRKADLIFVFNFGQESFTDFSFDTLEKADYNIILSSDDKDVGGFDRIDKEMVYSSKNHDLTLYLPSRTALVLKKKA</sequence>
<keyword evidence="11" id="KW-1185">Reference proteome</keyword>
<evidence type="ECO:0000256" key="3">
    <source>
        <dbReference type="ARBA" id="ARBA00009000"/>
    </source>
</evidence>
<dbReference type="SUPFAM" id="SSF51445">
    <property type="entry name" value="(Trans)glycosidases"/>
    <property type="match status" value="1"/>
</dbReference>
<evidence type="ECO:0000256" key="1">
    <source>
        <dbReference type="ARBA" id="ARBA00000826"/>
    </source>
</evidence>
<dbReference type="InterPro" id="IPR006048">
    <property type="entry name" value="A-amylase/branching_C"/>
</dbReference>
<dbReference type="GO" id="GO:0005737">
    <property type="term" value="C:cytoplasm"/>
    <property type="evidence" value="ECO:0007669"/>
    <property type="project" value="TreeGrafter"/>
</dbReference>
<dbReference type="InterPro" id="IPR014756">
    <property type="entry name" value="Ig_E-set"/>
</dbReference>
<dbReference type="InterPro" id="IPR006047">
    <property type="entry name" value="GH13_cat_dom"/>
</dbReference>
<evidence type="ECO:0000259" key="9">
    <source>
        <dbReference type="SMART" id="SM00642"/>
    </source>
</evidence>
<dbReference type="Pfam" id="PF02806">
    <property type="entry name" value="Alpha-amylase_C"/>
    <property type="match status" value="1"/>
</dbReference>
<dbReference type="GO" id="GO:0004553">
    <property type="term" value="F:hydrolase activity, hydrolyzing O-glycosyl compounds"/>
    <property type="evidence" value="ECO:0007669"/>
    <property type="project" value="InterPro"/>
</dbReference>
<comment type="caution">
    <text evidence="10">The sequence shown here is derived from an EMBL/GenBank/DDBJ whole genome shotgun (WGS) entry which is preliminary data.</text>
</comment>
<comment type="similarity">
    <text evidence="3">Belongs to the glycosyl hydrolase 13 family. GlgB subfamily.</text>
</comment>
<keyword evidence="5" id="KW-0328">Glycosyltransferase</keyword>
<evidence type="ECO:0000313" key="11">
    <source>
        <dbReference type="Proteomes" id="UP001152599"/>
    </source>
</evidence>
<feature type="active site" description="Nucleophile" evidence="8">
    <location>
        <position position="325"/>
    </location>
</feature>
<dbReference type="FunFam" id="3.20.20.80:FF:000001">
    <property type="entry name" value="1,4-alpha-glucan branching enzyme"/>
    <property type="match status" value="1"/>
</dbReference>
<dbReference type="RefSeq" id="WP_304420595.1">
    <property type="nucleotide sequence ID" value="NZ_JANCMU010000003.1"/>
</dbReference>
<dbReference type="SUPFAM" id="SSF51011">
    <property type="entry name" value="Glycosyl hydrolase domain"/>
    <property type="match status" value="1"/>
</dbReference>
<evidence type="ECO:0000256" key="6">
    <source>
        <dbReference type="ARBA" id="ARBA00022679"/>
    </source>
</evidence>
<keyword evidence="10" id="KW-0378">Hydrolase</keyword>
<comment type="function">
    <text evidence="2">Catalyzes the formation of the alpha-1,6-glucosidic linkages in glycogen by scission of a 1,4-alpha-linked oligosaccharide from growing alpha-1,4-glucan chains and the subsequent attachment of the oligosaccharide to the alpha-1,6 position.</text>
</comment>
<evidence type="ECO:0000256" key="5">
    <source>
        <dbReference type="ARBA" id="ARBA00022676"/>
    </source>
</evidence>
<accession>A0A9X4RXB8</accession>
<dbReference type="Gene3D" id="2.60.40.1180">
    <property type="entry name" value="Golgi alpha-mannosidase II"/>
    <property type="match status" value="1"/>
</dbReference>
<evidence type="ECO:0000256" key="2">
    <source>
        <dbReference type="ARBA" id="ARBA00002953"/>
    </source>
</evidence>
<keyword evidence="7" id="KW-0119">Carbohydrate metabolism</keyword>
<dbReference type="GO" id="GO:0005978">
    <property type="term" value="P:glycogen biosynthetic process"/>
    <property type="evidence" value="ECO:0007669"/>
    <property type="project" value="InterPro"/>
</dbReference>
<evidence type="ECO:0000313" key="10">
    <source>
        <dbReference type="EMBL" id="MDG4946094.1"/>
    </source>
</evidence>
<dbReference type="InterPro" id="IPR013780">
    <property type="entry name" value="Glyco_hydro_b"/>
</dbReference>
<dbReference type="GO" id="GO:0003844">
    <property type="term" value="F:1,4-alpha-glucan branching enzyme activity"/>
    <property type="evidence" value="ECO:0007669"/>
    <property type="project" value="UniProtKB-EC"/>
</dbReference>
<name>A0A9X4RXB8_9FLAO</name>
<dbReference type="Pfam" id="PF00128">
    <property type="entry name" value="Alpha-amylase"/>
    <property type="match status" value="1"/>
</dbReference>
<dbReference type="SMART" id="SM00642">
    <property type="entry name" value="Aamy"/>
    <property type="match status" value="1"/>
</dbReference>
<dbReference type="InterPro" id="IPR017853">
    <property type="entry name" value="GH"/>
</dbReference>
<proteinExistence type="inferred from homology"/>
<reference evidence="10" key="1">
    <citation type="submission" date="2022-07" db="EMBL/GenBank/DDBJ databases">
        <title>Description and genome-wide analysis of Profundicola chukchiensis gen. nov., sp. nov., marine bacteria isolated from bottom sediments of the Chukchi Sea.</title>
        <authorList>
            <person name="Romanenko L."/>
            <person name="Otstavnykh N."/>
            <person name="Kurilenko V."/>
            <person name="Eremeev V."/>
            <person name="Velansky P."/>
            <person name="Mikhailov V."/>
            <person name="Isaeva M."/>
        </authorList>
    </citation>
    <scope>NUCLEOTIDE SEQUENCE</scope>
    <source>
        <strain evidence="10">KMM 9713</strain>
    </source>
</reference>
<feature type="active site" description="Proton donor" evidence="8">
    <location>
        <position position="377"/>
    </location>
</feature>
<protein>
    <recommendedName>
        <fullName evidence="4">1,4-alpha-glucan branching enzyme</fullName>
        <ecNumber evidence="4">2.4.1.18</ecNumber>
    </recommendedName>
</protein>
<dbReference type="InterPro" id="IPR037439">
    <property type="entry name" value="Branching_enzy"/>
</dbReference>
<dbReference type="PANTHER" id="PTHR43651:SF3">
    <property type="entry name" value="1,4-ALPHA-GLUCAN-BRANCHING ENZYME"/>
    <property type="match status" value="1"/>
</dbReference>
<dbReference type="SUPFAM" id="SSF81296">
    <property type="entry name" value="E set domains"/>
    <property type="match status" value="1"/>
</dbReference>
<feature type="domain" description="Glycosyl hydrolase family 13 catalytic" evidence="9">
    <location>
        <begin position="183"/>
        <end position="551"/>
    </location>
</feature>
<dbReference type="PIRSF" id="PIRSF000463">
    <property type="entry name" value="GlgB"/>
    <property type="match status" value="1"/>
</dbReference>
<dbReference type="GO" id="GO:0043169">
    <property type="term" value="F:cation binding"/>
    <property type="evidence" value="ECO:0007669"/>
    <property type="project" value="InterPro"/>
</dbReference>
<evidence type="ECO:0000256" key="7">
    <source>
        <dbReference type="ARBA" id="ARBA00023277"/>
    </source>
</evidence>
<evidence type="ECO:0000256" key="8">
    <source>
        <dbReference type="PIRSR" id="PIRSR000463-1"/>
    </source>
</evidence>
<dbReference type="PANTHER" id="PTHR43651">
    <property type="entry name" value="1,4-ALPHA-GLUCAN-BRANCHING ENZYME"/>
    <property type="match status" value="1"/>
</dbReference>
<dbReference type="EMBL" id="JANCMU010000003">
    <property type="protein sequence ID" value="MDG4946094.1"/>
    <property type="molecule type" value="Genomic_DNA"/>
</dbReference>
<keyword evidence="6" id="KW-0808">Transferase</keyword>
<dbReference type="AlphaFoldDB" id="A0A9X4RXB8"/>
<evidence type="ECO:0000256" key="4">
    <source>
        <dbReference type="ARBA" id="ARBA00012541"/>
    </source>
</evidence>
<dbReference type="Pfam" id="PF02922">
    <property type="entry name" value="CBM_48"/>
    <property type="match status" value="1"/>
</dbReference>
<comment type="catalytic activity">
    <reaction evidence="1">
        <text>Transfers a segment of a (1-&gt;4)-alpha-D-glucan chain to a primary hydroxy group in a similar glucan chain.</text>
        <dbReference type="EC" id="2.4.1.18"/>
    </reaction>
</comment>
<dbReference type="Gene3D" id="3.20.20.80">
    <property type="entry name" value="Glycosidases"/>
    <property type="match status" value="1"/>
</dbReference>
<gene>
    <name evidence="10" type="ORF">NMK71_06680</name>
</gene>
<dbReference type="Gene3D" id="2.60.40.10">
    <property type="entry name" value="Immunoglobulins"/>
    <property type="match status" value="1"/>
</dbReference>
<organism evidence="10 11">
    <name type="scientific">Profundicola chukchiensis</name>
    <dbReference type="NCBI Taxonomy" id="2961959"/>
    <lineage>
        <taxon>Bacteria</taxon>
        <taxon>Pseudomonadati</taxon>
        <taxon>Bacteroidota</taxon>
        <taxon>Flavobacteriia</taxon>
        <taxon>Flavobacteriales</taxon>
        <taxon>Weeksellaceae</taxon>
        <taxon>Profundicola</taxon>
    </lineage>
</organism>
<dbReference type="InterPro" id="IPR004193">
    <property type="entry name" value="Glyco_hydro_13_N"/>
</dbReference>
<dbReference type="CDD" id="cd11321">
    <property type="entry name" value="AmyAc_bac_euk_BE"/>
    <property type="match status" value="1"/>
</dbReference>
<dbReference type="Proteomes" id="UP001152599">
    <property type="component" value="Unassembled WGS sequence"/>
</dbReference>